<dbReference type="GO" id="GO:0005730">
    <property type="term" value="C:nucleolus"/>
    <property type="evidence" value="ECO:0007669"/>
    <property type="project" value="TreeGrafter"/>
</dbReference>
<dbReference type="FunFam" id="3.40.50.300:FF:000284">
    <property type="entry name" value="probable ATP-dependent RNA helicase YTHDC2"/>
    <property type="match status" value="1"/>
</dbReference>
<dbReference type="InterPro" id="IPR044445">
    <property type="entry name" value="DHX9_DSRM_1"/>
</dbReference>
<dbReference type="GO" id="GO:0043138">
    <property type="term" value="F:3'-5' DNA helicase activity"/>
    <property type="evidence" value="ECO:0007669"/>
    <property type="project" value="TreeGrafter"/>
</dbReference>
<dbReference type="PROSITE" id="PS00690">
    <property type="entry name" value="DEAH_ATP_HELICASE"/>
    <property type="match status" value="1"/>
</dbReference>
<dbReference type="GO" id="GO:0040029">
    <property type="term" value="P:epigenetic regulation of gene expression"/>
    <property type="evidence" value="ECO:0007669"/>
    <property type="project" value="UniProtKB-ARBA"/>
</dbReference>
<dbReference type="Pfam" id="PF04408">
    <property type="entry name" value="WHD_HA2"/>
    <property type="match status" value="1"/>
</dbReference>
<dbReference type="Gene3D" id="3.40.50.300">
    <property type="entry name" value="P-loop containing nucleotide triphosphate hydrolases"/>
    <property type="match status" value="2"/>
</dbReference>
<feature type="region of interest" description="Disordered" evidence="11">
    <location>
        <begin position="1155"/>
        <end position="1186"/>
    </location>
</feature>
<protein>
    <recommendedName>
        <fullName evidence="3">RNA helicase</fullName>
        <ecNumber evidence="3">3.6.4.13</ecNumber>
    </recommendedName>
</protein>
<evidence type="ECO:0000256" key="3">
    <source>
        <dbReference type="ARBA" id="ARBA00012552"/>
    </source>
</evidence>
<dbReference type="GO" id="GO:0050684">
    <property type="term" value="P:regulation of mRNA processing"/>
    <property type="evidence" value="ECO:0007669"/>
    <property type="project" value="TreeGrafter"/>
</dbReference>
<feature type="domain" description="Helicase C-terminal" evidence="14">
    <location>
        <begin position="631"/>
        <end position="804"/>
    </location>
</feature>
<dbReference type="PANTHER" id="PTHR18934">
    <property type="entry name" value="ATP-DEPENDENT RNA HELICASE"/>
    <property type="match status" value="1"/>
</dbReference>
<dbReference type="FunFam" id="3.30.160.20:FF:000028">
    <property type="entry name" value="ATP-dependent RNA helicase A"/>
    <property type="match status" value="1"/>
</dbReference>
<evidence type="ECO:0000256" key="8">
    <source>
        <dbReference type="ARBA" id="ARBA00022840"/>
    </source>
</evidence>
<dbReference type="GO" id="GO:0045944">
    <property type="term" value="P:positive regulation of transcription by RNA polymerase II"/>
    <property type="evidence" value="ECO:0007669"/>
    <property type="project" value="TreeGrafter"/>
</dbReference>
<keyword evidence="8" id="KW-0067">ATP-binding</keyword>
<dbReference type="PROSITE" id="PS50137">
    <property type="entry name" value="DS_RBD"/>
    <property type="match status" value="2"/>
</dbReference>
<evidence type="ECO:0000256" key="6">
    <source>
        <dbReference type="ARBA" id="ARBA00022801"/>
    </source>
</evidence>
<feature type="domain" description="Helicase ATP-binding" evidence="13">
    <location>
        <begin position="388"/>
        <end position="554"/>
    </location>
</feature>
<feature type="domain" description="DRBM" evidence="12">
    <location>
        <begin position="165"/>
        <end position="237"/>
    </location>
</feature>
<dbReference type="Pfam" id="PF07717">
    <property type="entry name" value="OB_NTP_bind"/>
    <property type="match status" value="1"/>
</dbReference>
<dbReference type="AlphaFoldDB" id="A0A6M2DLA6"/>
<dbReference type="CDD" id="cd18791">
    <property type="entry name" value="SF2_C_RHA"/>
    <property type="match status" value="1"/>
</dbReference>
<dbReference type="SUPFAM" id="SSF52540">
    <property type="entry name" value="P-loop containing nucleoside triphosphate hydrolases"/>
    <property type="match status" value="1"/>
</dbReference>
<dbReference type="InterPro" id="IPR002464">
    <property type="entry name" value="DNA/RNA_helicase_DEAH_CS"/>
</dbReference>
<evidence type="ECO:0000256" key="10">
    <source>
        <dbReference type="PROSITE-ProRule" id="PRU00266"/>
    </source>
</evidence>
<keyword evidence="7 15" id="KW-0347">Helicase</keyword>
<dbReference type="GO" id="GO:0003724">
    <property type="term" value="F:RNA helicase activity"/>
    <property type="evidence" value="ECO:0007669"/>
    <property type="project" value="UniProtKB-EC"/>
</dbReference>
<proteinExistence type="inferred from homology"/>
<evidence type="ECO:0000256" key="9">
    <source>
        <dbReference type="ARBA" id="ARBA00023242"/>
    </source>
</evidence>
<dbReference type="InterPro" id="IPR011709">
    <property type="entry name" value="DEAD-box_helicase_OB_fold"/>
</dbReference>
<keyword evidence="10" id="KW-0694">RNA-binding</keyword>
<dbReference type="EC" id="3.6.4.13" evidence="3"/>
<dbReference type="SMART" id="SM00490">
    <property type="entry name" value="HELICc"/>
    <property type="match status" value="1"/>
</dbReference>
<dbReference type="InterPro" id="IPR027417">
    <property type="entry name" value="P-loop_NTPase"/>
</dbReference>
<dbReference type="SMART" id="SM00847">
    <property type="entry name" value="HA2"/>
    <property type="match status" value="1"/>
</dbReference>
<dbReference type="Gene3D" id="3.30.160.20">
    <property type="match status" value="2"/>
</dbReference>
<comment type="similarity">
    <text evidence="2">Belongs to the DEAD box helicase family. DEAH subfamily.</text>
</comment>
<dbReference type="GO" id="GO:0003725">
    <property type="term" value="F:double-stranded RNA binding"/>
    <property type="evidence" value="ECO:0007669"/>
    <property type="project" value="InterPro"/>
</dbReference>
<dbReference type="Pfam" id="PF00271">
    <property type="entry name" value="Helicase_C"/>
    <property type="match status" value="1"/>
</dbReference>
<accession>A0A6M2DLA6</accession>
<dbReference type="GO" id="GO:0005524">
    <property type="term" value="F:ATP binding"/>
    <property type="evidence" value="ECO:0007669"/>
    <property type="project" value="UniProtKB-KW"/>
</dbReference>
<dbReference type="InterPro" id="IPR011545">
    <property type="entry name" value="DEAD/DEAH_box_helicase_dom"/>
</dbReference>
<evidence type="ECO:0000256" key="2">
    <source>
        <dbReference type="ARBA" id="ARBA00008792"/>
    </source>
</evidence>
<evidence type="ECO:0000259" key="12">
    <source>
        <dbReference type="PROSITE" id="PS50137"/>
    </source>
</evidence>
<feature type="domain" description="DRBM" evidence="12">
    <location>
        <begin position="3"/>
        <end position="72"/>
    </location>
</feature>
<dbReference type="PROSITE" id="PS51194">
    <property type="entry name" value="HELICASE_CTER"/>
    <property type="match status" value="1"/>
</dbReference>
<dbReference type="InterPro" id="IPR014001">
    <property type="entry name" value="Helicase_ATP-bd"/>
</dbReference>
<dbReference type="SMART" id="SM00487">
    <property type="entry name" value="DEXDc"/>
    <property type="match status" value="1"/>
</dbReference>
<keyword evidence="9" id="KW-0539">Nucleus</keyword>
<keyword evidence="5" id="KW-0547">Nucleotide-binding</keyword>
<evidence type="ECO:0000256" key="5">
    <source>
        <dbReference type="ARBA" id="ARBA00022741"/>
    </source>
</evidence>
<dbReference type="InterPro" id="IPR001650">
    <property type="entry name" value="Helicase_C-like"/>
</dbReference>
<dbReference type="CDD" id="cd19854">
    <property type="entry name" value="DSRM_DHX9_rpt1"/>
    <property type="match status" value="1"/>
</dbReference>
<dbReference type="GO" id="GO:1990904">
    <property type="term" value="C:ribonucleoprotein complex"/>
    <property type="evidence" value="ECO:0007669"/>
    <property type="project" value="TreeGrafter"/>
</dbReference>
<dbReference type="Pfam" id="PF00270">
    <property type="entry name" value="DEAD"/>
    <property type="match status" value="1"/>
</dbReference>
<dbReference type="PANTHER" id="PTHR18934:SF119">
    <property type="entry name" value="ATP-DEPENDENT RNA HELICASE A"/>
    <property type="match status" value="1"/>
</dbReference>
<evidence type="ECO:0000256" key="11">
    <source>
        <dbReference type="SAM" id="MobiDB-lite"/>
    </source>
</evidence>
<name>A0A6M2DLA6_XENCH</name>
<reference evidence="15" key="1">
    <citation type="submission" date="2020-03" db="EMBL/GenBank/DDBJ databases">
        <title>Transcriptomic Profiling of the Digestive Tract of the Rat Flea, Xenopsylla cheopis, Following Blood Feeding and Infection with Yersinia pestis.</title>
        <authorList>
            <person name="Bland D.M."/>
            <person name="Martens C.A."/>
            <person name="Virtaneva K."/>
            <person name="Kanakabandi K."/>
            <person name="Long D."/>
            <person name="Rosenke R."/>
            <person name="Saturday G.A."/>
            <person name="Hoyt F.H."/>
            <person name="Bruno D.P."/>
            <person name="Ribeiro J.M.C."/>
            <person name="Hinnebusch J."/>
        </authorList>
    </citation>
    <scope>NUCLEOTIDE SEQUENCE</scope>
</reference>
<evidence type="ECO:0000256" key="1">
    <source>
        <dbReference type="ARBA" id="ARBA00004123"/>
    </source>
</evidence>
<dbReference type="InterPro" id="IPR014720">
    <property type="entry name" value="dsRBD_dom"/>
</dbReference>
<dbReference type="FunFam" id="3.40.50.300:FF:000677">
    <property type="entry name" value="ATP-dependent RNA helicase A"/>
    <property type="match status" value="1"/>
</dbReference>
<dbReference type="InterPro" id="IPR007502">
    <property type="entry name" value="Helicase-assoc_dom"/>
</dbReference>
<dbReference type="InterPro" id="IPR048333">
    <property type="entry name" value="HA2_WH"/>
</dbReference>
<dbReference type="PROSITE" id="PS51192">
    <property type="entry name" value="HELICASE_ATP_BIND_1"/>
    <property type="match status" value="1"/>
</dbReference>
<keyword evidence="4" id="KW-0677">Repeat</keyword>
<dbReference type="Gene3D" id="1.20.120.1080">
    <property type="match status" value="1"/>
</dbReference>
<dbReference type="EMBL" id="GIIL01003018">
    <property type="protein sequence ID" value="NOV46744.1"/>
    <property type="molecule type" value="Transcribed_RNA"/>
</dbReference>
<evidence type="ECO:0000259" key="13">
    <source>
        <dbReference type="PROSITE" id="PS51192"/>
    </source>
</evidence>
<comment type="subcellular location">
    <subcellularLocation>
        <location evidence="1">Nucleus</location>
    </subcellularLocation>
</comment>
<evidence type="ECO:0000259" key="14">
    <source>
        <dbReference type="PROSITE" id="PS51194"/>
    </source>
</evidence>
<keyword evidence="6" id="KW-0378">Hydrolase</keyword>
<organism evidence="15">
    <name type="scientific">Xenopsylla cheopis</name>
    <name type="common">Oriental rat flea</name>
    <name type="synonym">Pulex cheopis</name>
    <dbReference type="NCBI Taxonomy" id="163159"/>
    <lineage>
        <taxon>Eukaryota</taxon>
        <taxon>Metazoa</taxon>
        <taxon>Ecdysozoa</taxon>
        <taxon>Arthropoda</taxon>
        <taxon>Hexapoda</taxon>
        <taxon>Insecta</taxon>
        <taxon>Pterygota</taxon>
        <taxon>Neoptera</taxon>
        <taxon>Endopterygota</taxon>
        <taxon>Siphonaptera</taxon>
        <taxon>Pulicidae</taxon>
        <taxon>Xenopsyllinae</taxon>
        <taxon>Xenopsylla</taxon>
    </lineage>
</organism>
<sequence>MGDTKSFLHQFCAKRKLDPPNFEIRPTGPKHRQRFLCEVRVPTFDYVGAGNSTNKKDAQSNASKDFISYLVRMGHVKAEDVPAEVGAESSIKTEEIANDFGNQTTHRVFQEGMGPNDLGVAYRPLNDNYDPEFLMRRNAENKKLVEDAEDLDVNAAIHGNWTVENAKSKLHQFLQVNKINADYKYSTVGSDHSRSFCAEMSIFVRQLGRTVTGRETGSNKITASKSCALSLVRQLFHLGVIDAFTGTLKKDRSQENQVPKFPVKINPDLYNRIRECLNNLQITPSKIESKQDRSAAPVSLLSEHILDSFQDSAPQAAGVVPWSPPQPNWNPWTGCNIDEGPLANATLDELSDQLLFNHRDRLQNNDDLRKSIQEREQLPVYYMKGQIMEAINEHPVIIIRGNTGCGKTTQVCQFILDDYIAAGSGALCNIAVTQPRRISAISVAERVSNERAEELGESCGYSVRFESSLPRAYGSIMFCTVGVLLRKLEAGLRGVSHVIIDEIHERDVNSDFAMVVLRDMIHTYPDLRLILMSATIDTTLFSKYFADCPVIEIPGRTHPVEQYFLEDCIQMCNFVPSAESKKRNKANDQEEAAVMASEDQEQDLNKVIDPSYSPHIKNSMAQISEREISFELVEAVLKLISTKEPGAVLIFLPGWNLIFAMLKFLQTHPIFGTPNYVILPLHSQLTREDQRKVFLNYPSNCRKIILSTNIAETSITINDIVYVIDSCRAKMKLFTSHNNLTSYATVWASRTNLEQRKGRAGRVRPGMCFTLCSKARFKALDEHMLPEMFRTPLHELALTIKLLRLGPIGKFLSKAIEPPPLDAVIEAEVLLRDMKCLDKNNELTPLGKILAKLPIEPRLGKMMVLGVIFEHGDALATMAANSSTFPDIFTMDDRRRRLASHQRALAGDRHSDHVAMLTAFQLWHKESTKGPDAEASFCEWKGLSQTTMRVTWEAKSQLLGLLTSAGFPEESMCSENHNAVGDNPGLDMVMALMCMGLYPNVCYHKEKRKVLTTESKLALIHKTSVNCSNMEQVFPYPFFVFGEKIRTRAVSCKQMSMVTPIHLLLFGSKKVDYVDNVVRLDNWINLDMDPNEAIAILALRPVLESLVVRASSEPEMILQMSEEDTKVINTIRELCRLNAGDFGIERKSVSRASFQERPFRGPPGGRGAGKYSRMDDGGFRGGYGGPRGSGYGGPRFGFGGGGYGGGRGNFRGGFNRGGFNGGRGGYRRGGF</sequence>
<dbReference type="SMART" id="SM00358">
    <property type="entry name" value="DSRM"/>
    <property type="match status" value="2"/>
</dbReference>
<evidence type="ECO:0000313" key="15">
    <source>
        <dbReference type="EMBL" id="NOV46744.1"/>
    </source>
</evidence>
<dbReference type="CDD" id="cd19855">
    <property type="entry name" value="DSRM_DHX9_rpt2"/>
    <property type="match status" value="1"/>
</dbReference>
<evidence type="ECO:0000256" key="4">
    <source>
        <dbReference type="ARBA" id="ARBA00022737"/>
    </source>
</evidence>
<evidence type="ECO:0000256" key="7">
    <source>
        <dbReference type="ARBA" id="ARBA00022806"/>
    </source>
</evidence>
<dbReference type="GO" id="GO:0016887">
    <property type="term" value="F:ATP hydrolysis activity"/>
    <property type="evidence" value="ECO:0007669"/>
    <property type="project" value="TreeGrafter"/>
</dbReference>
<dbReference type="SUPFAM" id="SSF54768">
    <property type="entry name" value="dsRNA-binding domain-like"/>
    <property type="match status" value="2"/>
</dbReference>
<dbReference type="Pfam" id="PF00035">
    <property type="entry name" value="dsrm"/>
    <property type="match status" value="2"/>
</dbReference>
<dbReference type="FunFam" id="3.30.160.20:FF:000026">
    <property type="entry name" value="ATP-dependent RNA helicase A"/>
    <property type="match status" value="1"/>
</dbReference>
<dbReference type="InterPro" id="IPR044446">
    <property type="entry name" value="DHX9_DSRM_2"/>
</dbReference>